<protein>
    <submittedName>
        <fullName evidence="1">Uncharacterized protein</fullName>
    </submittedName>
</protein>
<dbReference type="AlphaFoldDB" id="A0A0A9GGL3"/>
<reference evidence="1" key="2">
    <citation type="journal article" date="2015" name="Data Brief">
        <title>Shoot transcriptome of the giant reed, Arundo donax.</title>
        <authorList>
            <person name="Barrero R.A."/>
            <person name="Guerrero F.D."/>
            <person name="Moolhuijzen P."/>
            <person name="Goolsby J.A."/>
            <person name="Tidwell J."/>
            <person name="Bellgard S.E."/>
            <person name="Bellgard M.I."/>
        </authorList>
    </citation>
    <scope>NUCLEOTIDE SEQUENCE</scope>
    <source>
        <tissue evidence="1">Shoot tissue taken approximately 20 cm above the soil surface</tissue>
    </source>
</reference>
<sequence>MHQSLKPTKTSILVLYYFKPKLSTSDLLMNRINM</sequence>
<name>A0A0A9GGL3_ARUDO</name>
<proteinExistence type="predicted"/>
<reference evidence="1" key="1">
    <citation type="submission" date="2014-09" db="EMBL/GenBank/DDBJ databases">
        <authorList>
            <person name="Magalhaes I.L.F."/>
            <person name="Oliveira U."/>
            <person name="Santos F.R."/>
            <person name="Vidigal T.H.D.A."/>
            <person name="Brescovit A.D."/>
            <person name="Santos A.J."/>
        </authorList>
    </citation>
    <scope>NUCLEOTIDE SEQUENCE</scope>
    <source>
        <tissue evidence="1">Shoot tissue taken approximately 20 cm above the soil surface</tissue>
    </source>
</reference>
<organism evidence="1">
    <name type="scientific">Arundo donax</name>
    <name type="common">Giant reed</name>
    <name type="synonym">Donax arundinaceus</name>
    <dbReference type="NCBI Taxonomy" id="35708"/>
    <lineage>
        <taxon>Eukaryota</taxon>
        <taxon>Viridiplantae</taxon>
        <taxon>Streptophyta</taxon>
        <taxon>Embryophyta</taxon>
        <taxon>Tracheophyta</taxon>
        <taxon>Spermatophyta</taxon>
        <taxon>Magnoliopsida</taxon>
        <taxon>Liliopsida</taxon>
        <taxon>Poales</taxon>
        <taxon>Poaceae</taxon>
        <taxon>PACMAD clade</taxon>
        <taxon>Arundinoideae</taxon>
        <taxon>Arundineae</taxon>
        <taxon>Arundo</taxon>
    </lineage>
</organism>
<accession>A0A0A9GGL3</accession>
<dbReference type="EMBL" id="GBRH01173656">
    <property type="protein sequence ID" value="JAE24240.1"/>
    <property type="molecule type" value="Transcribed_RNA"/>
</dbReference>
<evidence type="ECO:0000313" key="1">
    <source>
        <dbReference type="EMBL" id="JAE24240.1"/>
    </source>
</evidence>